<keyword evidence="3" id="KW-1185">Reference proteome</keyword>
<dbReference type="EMBL" id="JAXAVV010000006">
    <property type="protein sequence ID" value="MDX8050700.1"/>
    <property type="molecule type" value="Genomic_DNA"/>
</dbReference>
<accession>A0ABU4TR61</accession>
<dbReference type="Proteomes" id="UP001271792">
    <property type="component" value="Unassembled WGS sequence"/>
</dbReference>
<sequence>MRVLTFSDDEDTEQQWRPSDPQPAVDAFLDFVARHRDAGNSSFCMEDEENEEALLFLFEIAAICRVKGAENPRTEYRVVTSRGDYRTQASHFVSGGFSALDLHGPWFPDAESFLRARSAHLSRRASRDAAREEVPDERGEALRSEFDESVLRRTHPRELRRRLEVLSRVDGHEPVTVDGVTHHGYGNGNGDTVNAWFTAAGRGLVVTFDGSSTLNRADDADAQAALYDGVPADLLALVRNAPDTTTTLNVPHPDGGTQVAATGVFTFSGPCAMAEGLVTCLRETRSGIEDTGVGRLLGDFLAARDFTPGAVAETVTWWSADDIAKGFAAAPERARSETAPLDREAVDRFCEIWADSGYNDRWDVHHVLFDSRTIEEAGEARDDLLSLVETLGLELVDTPPGAASGEVWVRTDPRIDAELGNWA</sequence>
<evidence type="ECO:0000313" key="2">
    <source>
        <dbReference type="EMBL" id="MDX8050700.1"/>
    </source>
</evidence>
<dbReference type="Pfam" id="PF19884">
    <property type="entry name" value="DUF6357"/>
    <property type="match status" value="1"/>
</dbReference>
<proteinExistence type="predicted"/>
<evidence type="ECO:0000256" key="1">
    <source>
        <dbReference type="SAM" id="MobiDB-lite"/>
    </source>
</evidence>
<dbReference type="RefSeq" id="WP_319984670.1">
    <property type="nucleotide sequence ID" value="NZ_JAXAVV010000006.1"/>
</dbReference>
<feature type="region of interest" description="Disordered" evidence="1">
    <location>
        <begin position="1"/>
        <end position="21"/>
    </location>
</feature>
<evidence type="ECO:0000313" key="3">
    <source>
        <dbReference type="Proteomes" id="UP001271792"/>
    </source>
</evidence>
<organism evidence="2 3">
    <name type="scientific">Lentzea kristufekii</name>
    <dbReference type="NCBI Taxonomy" id="3095430"/>
    <lineage>
        <taxon>Bacteria</taxon>
        <taxon>Bacillati</taxon>
        <taxon>Actinomycetota</taxon>
        <taxon>Actinomycetes</taxon>
        <taxon>Pseudonocardiales</taxon>
        <taxon>Pseudonocardiaceae</taxon>
        <taxon>Lentzea</taxon>
    </lineage>
</organism>
<name>A0ABU4TR61_9PSEU</name>
<reference evidence="2 3" key="1">
    <citation type="submission" date="2023-11" db="EMBL/GenBank/DDBJ databases">
        <title>Lentzea sokolovensis, sp. nov., Lentzea kristufkii, sp. nov., and Lentzea miocenensis, sp. nov., rare actinobacteria from Sokolov Coal Basin, Miocene lacustrine sediment, Czech Republic.</title>
        <authorList>
            <person name="Lara A."/>
            <person name="Kotroba L."/>
            <person name="Nouioui I."/>
            <person name="Neumann-Schaal M."/>
            <person name="Mast Y."/>
            <person name="Chronakova A."/>
        </authorList>
    </citation>
    <scope>NUCLEOTIDE SEQUENCE [LARGE SCALE GENOMIC DNA]</scope>
    <source>
        <strain evidence="2 3">BCCO 10_0798</strain>
    </source>
</reference>
<protein>
    <submittedName>
        <fullName evidence="2">DUF6357 family protein</fullName>
    </submittedName>
</protein>
<gene>
    <name evidence="2" type="ORF">SK571_15025</name>
</gene>
<dbReference type="InterPro" id="IPR045937">
    <property type="entry name" value="DUF6357"/>
</dbReference>
<comment type="caution">
    <text evidence="2">The sequence shown here is derived from an EMBL/GenBank/DDBJ whole genome shotgun (WGS) entry which is preliminary data.</text>
</comment>